<reference evidence="8" key="2">
    <citation type="submission" date="2020-09" db="EMBL/GenBank/DDBJ databases">
        <authorList>
            <person name="Sun Q."/>
            <person name="Zhou Y."/>
        </authorList>
    </citation>
    <scope>NUCLEOTIDE SEQUENCE</scope>
    <source>
        <strain evidence="8">CGMCC 1.16134</strain>
    </source>
</reference>
<dbReference type="PANTHER" id="PTHR30532">
    <property type="entry name" value="IRON III DICITRATE-BINDING PERIPLASMIC PROTEIN"/>
    <property type="match status" value="1"/>
</dbReference>
<evidence type="ECO:0000256" key="5">
    <source>
        <dbReference type="SAM" id="MobiDB-lite"/>
    </source>
</evidence>
<dbReference type="Proteomes" id="UP000637643">
    <property type="component" value="Unassembled WGS sequence"/>
</dbReference>
<evidence type="ECO:0000259" key="7">
    <source>
        <dbReference type="PROSITE" id="PS50983"/>
    </source>
</evidence>
<feature type="domain" description="Fe/B12 periplasmic-binding" evidence="7">
    <location>
        <begin position="55"/>
        <end position="329"/>
    </location>
</feature>
<evidence type="ECO:0000256" key="4">
    <source>
        <dbReference type="ARBA" id="ARBA00022729"/>
    </source>
</evidence>
<feature type="chain" id="PRO_5039629474" evidence="6">
    <location>
        <begin position="19"/>
        <end position="329"/>
    </location>
</feature>
<dbReference type="Pfam" id="PF01497">
    <property type="entry name" value="Peripla_BP_2"/>
    <property type="match status" value="1"/>
</dbReference>
<dbReference type="InterPro" id="IPR002491">
    <property type="entry name" value="ABC_transptr_periplasmic_BD"/>
</dbReference>
<feature type="signal peptide" evidence="6">
    <location>
        <begin position="1"/>
        <end position="18"/>
    </location>
</feature>
<evidence type="ECO:0000256" key="1">
    <source>
        <dbReference type="ARBA" id="ARBA00004196"/>
    </source>
</evidence>
<organism evidence="8 9">
    <name type="scientific">Paenibacillus albidus</name>
    <dbReference type="NCBI Taxonomy" id="2041023"/>
    <lineage>
        <taxon>Bacteria</taxon>
        <taxon>Bacillati</taxon>
        <taxon>Bacillota</taxon>
        <taxon>Bacilli</taxon>
        <taxon>Bacillales</taxon>
        <taxon>Paenibacillaceae</taxon>
        <taxon>Paenibacillus</taxon>
    </lineage>
</organism>
<evidence type="ECO:0000313" key="8">
    <source>
        <dbReference type="EMBL" id="GGF71951.1"/>
    </source>
</evidence>
<feature type="region of interest" description="Disordered" evidence="5">
    <location>
        <begin position="21"/>
        <end position="53"/>
    </location>
</feature>
<keyword evidence="9" id="KW-1185">Reference proteome</keyword>
<name>A0A917FD30_9BACL</name>
<keyword evidence="3" id="KW-0813">Transport</keyword>
<keyword evidence="4 6" id="KW-0732">Signal</keyword>
<dbReference type="Gene3D" id="3.40.50.1980">
    <property type="entry name" value="Nitrogenase molybdenum iron protein domain"/>
    <property type="match status" value="2"/>
</dbReference>
<accession>A0A917FD30</accession>
<dbReference type="GO" id="GO:0030288">
    <property type="term" value="C:outer membrane-bounded periplasmic space"/>
    <property type="evidence" value="ECO:0007669"/>
    <property type="project" value="TreeGrafter"/>
</dbReference>
<comment type="similarity">
    <text evidence="2">Belongs to the bacterial solute-binding protein 8 family.</text>
</comment>
<comment type="caution">
    <text evidence="8">The sequence shown here is derived from an EMBL/GenBank/DDBJ whole genome shotgun (WGS) entry which is preliminary data.</text>
</comment>
<dbReference type="PANTHER" id="PTHR30532:SF1">
    <property type="entry name" value="IRON(3+)-HYDROXAMATE-BINDING PROTEIN FHUD"/>
    <property type="match status" value="1"/>
</dbReference>
<evidence type="ECO:0000256" key="3">
    <source>
        <dbReference type="ARBA" id="ARBA00022448"/>
    </source>
</evidence>
<dbReference type="GO" id="GO:1901678">
    <property type="term" value="P:iron coordination entity transport"/>
    <property type="evidence" value="ECO:0007669"/>
    <property type="project" value="UniProtKB-ARBA"/>
</dbReference>
<gene>
    <name evidence="8" type="ORF">GCM10010912_16360</name>
</gene>
<dbReference type="EMBL" id="BMKR01000005">
    <property type="protein sequence ID" value="GGF71951.1"/>
    <property type="molecule type" value="Genomic_DNA"/>
</dbReference>
<evidence type="ECO:0000256" key="6">
    <source>
        <dbReference type="SAM" id="SignalP"/>
    </source>
</evidence>
<dbReference type="InterPro" id="IPR051313">
    <property type="entry name" value="Bact_iron-sidero_bind"/>
</dbReference>
<dbReference type="SUPFAM" id="SSF53807">
    <property type="entry name" value="Helical backbone' metal receptor"/>
    <property type="match status" value="1"/>
</dbReference>
<evidence type="ECO:0000256" key="2">
    <source>
        <dbReference type="ARBA" id="ARBA00008814"/>
    </source>
</evidence>
<sequence>MAGTALILGMMMGIVACGANSPSSPEAAGQGNAANALPSAAPGSTAKSDKESATRIVTDEFGEVEIPAHPQRVAGMYLEDYLTALGVTPVVQWYHPSWGKQDYLNLSVPQFDITGSLEALLDQNPDLIIVDGAVDAAKYELYSKIAPTYRLKENILQDSTEILKAVADVMNIPDKADSVLAEYEQKAADGKAKLQQAVGQEKVAVLRLNVADKSIALFGVKNRLTGLIYDQFGLEPIPMAAEMTEYQSALSEEVVPELAADHIIVFPANGTWEDPENQEAYKTLEGPLWKNIPAIQNGNVYKMERSHWQSGAITANSMKLDDLLKYMVK</sequence>
<protein>
    <submittedName>
        <fullName evidence="8">Ferrichrome ABC transporter substrate-binding protein</fullName>
    </submittedName>
</protein>
<comment type="subcellular location">
    <subcellularLocation>
        <location evidence="1">Cell envelope</location>
    </subcellularLocation>
</comment>
<dbReference type="PROSITE" id="PS50983">
    <property type="entry name" value="FE_B12_PBP"/>
    <property type="match status" value="1"/>
</dbReference>
<evidence type="ECO:0000313" key="9">
    <source>
        <dbReference type="Proteomes" id="UP000637643"/>
    </source>
</evidence>
<proteinExistence type="inferred from homology"/>
<dbReference type="AlphaFoldDB" id="A0A917FD30"/>
<reference evidence="8" key="1">
    <citation type="journal article" date="2014" name="Int. J. Syst. Evol. Microbiol.">
        <title>Complete genome sequence of Corynebacterium casei LMG S-19264T (=DSM 44701T), isolated from a smear-ripened cheese.</title>
        <authorList>
            <consortium name="US DOE Joint Genome Institute (JGI-PGF)"/>
            <person name="Walter F."/>
            <person name="Albersmeier A."/>
            <person name="Kalinowski J."/>
            <person name="Ruckert C."/>
        </authorList>
    </citation>
    <scope>NUCLEOTIDE SEQUENCE</scope>
    <source>
        <strain evidence="8">CGMCC 1.16134</strain>
    </source>
</reference>